<dbReference type="Proteomes" id="UP000663828">
    <property type="component" value="Unassembled WGS sequence"/>
</dbReference>
<feature type="chain" id="PRO_5032325718" evidence="1">
    <location>
        <begin position="26"/>
        <end position="183"/>
    </location>
</feature>
<protein>
    <submittedName>
        <fullName evidence="2">Uncharacterized protein</fullName>
    </submittedName>
</protein>
<name>A0A816CKZ9_ADIRI</name>
<evidence type="ECO:0000256" key="1">
    <source>
        <dbReference type="SAM" id="SignalP"/>
    </source>
</evidence>
<dbReference type="EMBL" id="CAJNOR010007784">
    <property type="protein sequence ID" value="CAF1623265.1"/>
    <property type="molecule type" value="Genomic_DNA"/>
</dbReference>
<evidence type="ECO:0000313" key="3">
    <source>
        <dbReference type="Proteomes" id="UP000663828"/>
    </source>
</evidence>
<gene>
    <name evidence="2" type="ORF">XAT740_LOCUS50549</name>
</gene>
<comment type="caution">
    <text evidence="2">The sequence shown here is derived from an EMBL/GenBank/DDBJ whole genome shotgun (WGS) entry which is preliminary data.</text>
</comment>
<proteinExistence type="predicted"/>
<evidence type="ECO:0000313" key="2">
    <source>
        <dbReference type="EMBL" id="CAF1623265.1"/>
    </source>
</evidence>
<accession>A0A816CKZ9</accession>
<sequence>MLMKGSLLFLCTILLLNCMEFECRAIRCFSCSDCANSTLAANDNFITTTRDTDRCMKTTILTSKSGQRQQLISRGASSNCAQTINHIIAASKSKVEFNYSTVGALFILPLVASSTVVDATTAPSLYNISVKYHPIGVLLRPFQQGGYDDCVTQFLKFRITRVSLRDWTFSQVYETLFVEILYG</sequence>
<keyword evidence="3" id="KW-1185">Reference proteome</keyword>
<organism evidence="2 3">
    <name type="scientific">Adineta ricciae</name>
    <name type="common">Rotifer</name>
    <dbReference type="NCBI Taxonomy" id="249248"/>
    <lineage>
        <taxon>Eukaryota</taxon>
        <taxon>Metazoa</taxon>
        <taxon>Spiralia</taxon>
        <taxon>Gnathifera</taxon>
        <taxon>Rotifera</taxon>
        <taxon>Eurotatoria</taxon>
        <taxon>Bdelloidea</taxon>
        <taxon>Adinetida</taxon>
        <taxon>Adinetidae</taxon>
        <taxon>Adineta</taxon>
    </lineage>
</organism>
<keyword evidence="1" id="KW-0732">Signal</keyword>
<dbReference type="AlphaFoldDB" id="A0A816CKZ9"/>
<reference evidence="2" key="1">
    <citation type="submission" date="2021-02" db="EMBL/GenBank/DDBJ databases">
        <authorList>
            <person name="Nowell W R."/>
        </authorList>
    </citation>
    <scope>NUCLEOTIDE SEQUENCE</scope>
</reference>
<feature type="signal peptide" evidence="1">
    <location>
        <begin position="1"/>
        <end position="25"/>
    </location>
</feature>